<gene>
    <name evidence="5" type="ORF">H8Z83_01250</name>
</gene>
<dbReference type="InterPro" id="IPR041033">
    <property type="entry name" value="SpaA_PFL_dom_1"/>
</dbReference>
<dbReference type="AlphaFoldDB" id="A0A923MEQ4"/>
<dbReference type="PANTHER" id="PTHR36108:SF13">
    <property type="entry name" value="COLOSSIN-B-RELATED"/>
    <property type="match status" value="1"/>
</dbReference>
<reference evidence="5" key="1">
    <citation type="submission" date="2020-08" db="EMBL/GenBank/DDBJ databases">
        <title>Genome public.</title>
        <authorList>
            <person name="Liu C."/>
            <person name="Sun Q."/>
        </authorList>
    </citation>
    <scope>NUCLEOTIDE SEQUENCE</scope>
    <source>
        <strain evidence="5">BX15</strain>
    </source>
</reference>
<feature type="domain" description="SpaA-like prealbumin fold" evidence="4">
    <location>
        <begin position="1010"/>
        <end position="1084"/>
    </location>
</feature>
<dbReference type="Gene3D" id="2.60.40.10">
    <property type="entry name" value="Immunoglobulins"/>
    <property type="match status" value="10"/>
</dbReference>
<evidence type="ECO:0000313" key="5">
    <source>
        <dbReference type="EMBL" id="MBC5768978.1"/>
    </source>
</evidence>
<keyword evidence="6" id="KW-1185">Reference proteome</keyword>
<feature type="domain" description="SpaA-like prealbumin fold" evidence="4">
    <location>
        <begin position="331"/>
        <end position="421"/>
    </location>
</feature>
<feature type="domain" description="SpaA-like prealbumin fold" evidence="4">
    <location>
        <begin position="901"/>
        <end position="985"/>
    </location>
</feature>
<dbReference type="EMBL" id="JACOQI010000001">
    <property type="protein sequence ID" value="MBC5768978.1"/>
    <property type="molecule type" value="Genomic_DNA"/>
</dbReference>
<feature type="domain" description="SpaA-like prealbumin fold" evidence="4">
    <location>
        <begin position="810"/>
        <end position="896"/>
    </location>
</feature>
<evidence type="ECO:0000256" key="3">
    <source>
        <dbReference type="ARBA" id="ARBA00022729"/>
    </source>
</evidence>
<dbReference type="SUPFAM" id="SSF49478">
    <property type="entry name" value="Cna protein B-type domain"/>
    <property type="match status" value="4"/>
</dbReference>
<feature type="domain" description="SpaA-like prealbumin fold" evidence="4">
    <location>
        <begin position="426"/>
        <end position="514"/>
    </location>
</feature>
<keyword evidence="3" id="KW-0732">Signal</keyword>
<accession>A0A923MEQ4</accession>
<dbReference type="Proteomes" id="UP000620327">
    <property type="component" value="Unassembled WGS sequence"/>
</dbReference>
<feature type="domain" description="SpaA-like prealbumin fold" evidence="4">
    <location>
        <begin position="142"/>
        <end position="223"/>
    </location>
</feature>
<keyword evidence="2" id="KW-0964">Secreted</keyword>
<proteinExistence type="inferred from homology"/>
<comment type="similarity">
    <text evidence="1">Belongs to the serine-aspartate repeat-containing protein (SDr) family.</text>
</comment>
<evidence type="ECO:0000256" key="2">
    <source>
        <dbReference type="ARBA" id="ARBA00022525"/>
    </source>
</evidence>
<protein>
    <recommendedName>
        <fullName evidence="4">SpaA-like prealbumin fold domain-containing protein</fullName>
    </recommendedName>
</protein>
<evidence type="ECO:0000313" key="6">
    <source>
        <dbReference type="Proteomes" id="UP000620327"/>
    </source>
</evidence>
<evidence type="ECO:0000259" key="4">
    <source>
        <dbReference type="Pfam" id="PF17802"/>
    </source>
</evidence>
<feature type="domain" description="SpaA-like prealbumin fold" evidence="4">
    <location>
        <begin position="521"/>
        <end position="611"/>
    </location>
</feature>
<comment type="caution">
    <text evidence="5">The sequence shown here is derived from an EMBL/GenBank/DDBJ whole genome shotgun (WGS) entry which is preliminary data.</text>
</comment>
<dbReference type="PANTHER" id="PTHR36108">
    <property type="entry name" value="COLOSSIN-B-RELATED"/>
    <property type="match status" value="1"/>
</dbReference>
<dbReference type="Pfam" id="PF17802">
    <property type="entry name" value="SpaA"/>
    <property type="match status" value="10"/>
</dbReference>
<dbReference type="InterPro" id="IPR013783">
    <property type="entry name" value="Ig-like_fold"/>
</dbReference>
<sequence>MIEVKDVTKGLWTFVEVEALEGYALDPTPHSVYVDTTDGDKQYTVSASNSPLPSLKITKADAQTFAKVKATFLVESLTGSYSTTVTVDGEKTLPDLQPGVYRVTEQSVEEPYIKTGTHQDIALLAGAGTVEAAFTNYVKPGLEILKKNIATGEPIAHVTYKIEQIDGSYSTTATTDGAGRIFLANIPVGSYKVTEVNVPSDVILCDIPQTIALGPGETRTVTFFNAMKPSLKIIKRCEVTKAPIPNTKFHIWWASDNTSTGAMNDLGSFYTDDHGEIIFTGDALKSGWYKVTEEAPASGFAPADEPTQEFYLAGNENAVKIWENRPLSALVVFKYDEKTGAALQGAEFQIRYLGGTSGTGGTVIGTYTTSENGSIILTRLKAGTYIVEETKASPFYSIDTPPQTVLLSGKDQDVVTLRFSNQPYGSVLIKKLADDANKTPLAGAAFLVTDDKGTFIGTANGEFTTDKSGAIQLPKLPAGTTIVAKEIRPPEGYALDGTPQTITVQAGENAPLTFYDKPLCNLTILKRDALTKKPLAKAEFIVKDSEGKPIGTDNGRFVTGSDGTVTITALNPNATIIVSEDKAPIGYIKDETPKTIVVRSGVPNSLTFDNEPSTTLVIHKYIEGTENEPLSGVAFKVVDGSGAAVGPDDGVYYTDKAGEIVLNGLEPGTTVVAREIKSVDGFVLDGTPQDILIKAGTVQNLTFWNKRQGALIINKLDAVTKKPLAGVTFKITTATGEFVPDENGKISSNGLYYTDKNGQIILKGVTGTLVVTEEKSIDGYTIDENTRTQTVVVNPDDTQSLCFYNAPIGGVELIKVNAADKTQRIPNTTFEIRRVSDGGLVDTVTTGPDGRVYVPLASDSYYAVETEAGKGYQLDSTPIYFTVEEGKMTTKTVTNKAISGILIHKVNAITGEGIPGVTFLLYDGNHRPIGEYTSDQRGYVYIDDLTESGRFYLRELENEGYVSDTELKTVYVRSGEVTELTWENTPICGQIQVIKKSANDNPINGLPAGTLLEGAVFEITDKAGNVVDTIRTNNRGLAVSKRLPLSRYFVREVKAPEHYGISEKELTVYLEHEGQIVRIETENKSLATGISITKTGPKEIMANQPVRYAFSNIANTSNVSLSNFYWRDTIPAQVRLEKVVTGTYNFPGTYKIVYRVNGGDYRTLADNLSTSKNYTLAASSVALGLASNERVTEIMFVFGQAPAGFSQVEAPYLHCKAVAGLPAGSFVNVADAGGTYNGTWVQAVSRWVTSVYGKPTVPKLPRTGY</sequence>
<feature type="domain" description="SpaA-like prealbumin fold" evidence="4">
    <location>
        <begin position="622"/>
        <end position="705"/>
    </location>
</feature>
<feature type="domain" description="SpaA-like prealbumin fold" evidence="4">
    <location>
        <begin position="230"/>
        <end position="316"/>
    </location>
</feature>
<organism evidence="5 6">
    <name type="scientific">Dysosmobacter segnis</name>
    <dbReference type="NCBI Taxonomy" id="2763042"/>
    <lineage>
        <taxon>Bacteria</taxon>
        <taxon>Bacillati</taxon>
        <taxon>Bacillota</taxon>
        <taxon>Clostridia</taxon>
        <taxon>Eubacteriales</taxon>
        <taxon>Oscillospiraceae</taxon>
        <taxon>Dysosmobacter</taxon>
    </lineage>
</organism>
<feature type="domain" description="SpaA-like prealbumin fold" evidence="4">
    <location>
        <begin position="710"/>
        <end position="801"/>
    </location>
</feature>
<evidence type="ECO:0000256" key="1">
    <source>
        <dbReference type="ARBA" id="ARBA00007257"/>
    </source>
</evidence>
<name>A0A923MEQ4_9FIRM</name>